<reference evidence="3 4" key="1">
    <citation type="submission" date="2016-02" db="EMBL/GenBank/DDBJ databases">
        <title>Comparative genomic and transcriptomic foundation for Pichia pastoris.</title>
        <authorList>
            <person name="Love K.R."/>
            <person name="Shah K.A."/>
            <person name="Whittaker C.A."/>
            <person name="Wu J."/>
            <person name="Bartlett M.C."/>
            <person name="Ma D."/>
            <person name="Leeson R.L."/>
            <person name="Priest M."/>
            <person name="Young S.K."/>
            <person name="Love J.C."/>
        </authorList>
    </citation>
    <scope>NUCLEOTIDE SEQUENCE [LARGE SCALE GENOMIC DNA]</scope>
    <source>
        <strain evidence="3 4">ATCC 28485</strain>
    </source>
</reference>
<dbReference type="PANTHER" id="PTHR13347">
    <property type="entry name" value="HEAT REPEAT-CONTAINING PROTEIN 3"/>
    <property type="match status" value="1"/>
</dbReference>
<dbReference type="GO" id="GO:0051082">
    <property type="term" value="F:unfolded protein binding"/>
    <property type="evidence" value="ECO:0007669"/>
    <property type="project" value="TreeGrafter"/>
</dbReference>
<dbReference type="AlphaFoldDB" id="A0A1B2JDC6"/>
<dbReference type="GO" id="GO:0006606">
    <property type="term" value="P:protein import into nucleus"/>
    <property type="evidence" value="ECO:0007669"/>
    <property type="project" value="TreeGrafter"/>
</dbReference>
<dbReference type="InterPro" id="IPR011989">
    <property type="entry name" value="ARM-like"/>
</dbReference>
<evidence type="ECO:0000259" key="2">
    <source>
        <dbReference type="Pfam" id="PF25567"/>
    </source>
</evidence>
<evidence type="ECO:0000313" key="3">
    <source>
        <dbReference type="EMBL" id="ANZ76053.1"/>
    </source>
</evidence>
<dbReference type="InterPro" id="IPR057990">
    <property type="entry name" value="TPR_SYO1"/>
</dbReference>
<dbReference type="Proteomes" id="UP000094565">
    <property type="component" value="Chromosome 2"/>
</dbReference>
<dbReference type="OrthoDB" id="288703at2759"/>
<dbReference type="InterPro" id="IPR016024">
    <property type="entry name" value="ARM-type_fold"/>
</dbReference>
<evidence type="ECO:0000256" key="1">
    <source>
        <dbReference type="ARBA" id="ARBA00049983"/>
    </source>
</evidence>
<organism evidence="3 4">
    <name type="scientific">Komagataella pastoris</name>
    <name type="common">Yeast</name>
    <name type="synonym">Pichia pastoris</name>
    <dbReference type="NCBI Taxonomy" id="4922"/>
    <lineage>
        <taxon>Eukaryota</taxon>
        <taxon>Fungi</taxon>
        <taxon>Dikarya</taxon>
        <taxon>Ascomycota</taxon>
        <taxon>Saccharomycotina</taxon>
        <taxon>Pichiomycetes</taxon>
        <taxon>Pichiales</taxon>
        <taxon>Pichiaceae</taxon>
        <taxon>Komagataella</taxon>
    </lineage>
</organism>
<name>A0A1B2JDC6_PICPA</name>
<dbReference type="InterPro" id="IPR052616">
    <property type="entry name" value="SYO1-like"/>
</dbReference>
<dbReference type="PANTHER" id="PTHR13347:SF1">
    <property type="entry name" value="HEAT REPEAT-CONTAINING PROTEIN 3"/>
    <property type="match status" value="1"/>
</dbReference>
<feature type="domain" description="SYO1-like TPR repeats" evidence="2">
    <location>
        <begin position="567"/>
        <end position="643"/>
    </location>
</feature>
<dbReference type="SUPFAM" id="SSF48371">
    <property type="entry name" value="ARM repeat"/>
    <property type="match status" value="1"/>
</dbReference>
<accession>A0A1B2JDC6</accession>
<comment type="similarity">
    <text evidence="1">Belongs to the nuclear import and ribosome assembly adapter family.</text>
</comment>
<sequence>MAKIKQKSRIAKLRNKTAYLKKKRDEPEGASSVDQVFPLIEKLQSTTDLRERSMAVNTVSILCNDTALRKSFLKEKLVKLLLEESLKGADNQLLSQVFILLKILIEEEGYDIGVYVWRLNIWKVILKAYEAAHTEIKSNVQSQDNLSTEAAQLMEISLDLVLSLLDADNGDNSFSEKVFAHIVEDNLTQHVTDLLNLDHAPANVYRAGLGYLFNLCNYSAEFVKTLKKDNGFQLAILEHKATDELSKMYLEGLKFHFFEIEKNQNIDQFLANAFENILHIITPIDVQRQLTALGSLGSGTYLSEARMQLLSIDVGLDLLATLVEYNGTQAELDEYDRIEVNSELLEFYEDNLAKTVLQLWKFSIFQHRVSRVLNNLFWLMFTNKTPLDEVWYQSQANFLKEELMPKLFHVVEYGNFDDFELFVEDKLDYLSLTWVLLKSLKTVGYFSLDDLISLFTLAKLASLYEFSMKLIINNYKQDSEFLLSPYTIQQFFTSLVGINTELALNISSSDSYIEVIDMINQFHIQLLGTCLTVLNPKLRFESKVITEQSNYSAKKVKDNFGTSLETICIETINSFFDIFGDASFGYDQPVFVLKDVGSQLQDFLKSYRTVYKSIDKNKFSSLKIQSEETLTNLERFIQYKKSESG</sequence>
<gene>
    <name evidence="3" type="ORF">ATY40_BA7502440</name>
</gene>
<keyword evidence="4" id="KW-1185">Reference proteome</keyword>
<dbReference type="Gene3D" id="1.25.10.10">
    <property type="entry name" value="Leucine-rich Repeat Variant"/>
    <property type="match status" value="1"/>
</dbReference>
<dbReference type="GO" id="GO:0042273">
    <property type="term" value="P:ribosomal large subunit biogenesis"/>
    <property type="evidence" value="ECO:0007669"/>
    <property type="project" value="TreeGrafter"/>
</dbReference>
<proteinExistence type="inferred from homology"/>
<protein>
    <submittedName>
        <fullName evidence="3">BA75_02440T0</fullName>
    </submittedName>
</protein>
<evidence type="ECO:0000313" key="4">
    <source>
        <dbReference type="Proteomes" id="UP000094565"/>
    </source>
</evidence>
<dbReference type="EMBL" id="CP014585">
    <property type="protein sequence ID" value="ANZ76053.1"/>
    <property type="molecule type" value="Genomic_DNA"/>
</dbReference>
<dbReference type="Pfam" id="PF25567">
    <property type="entry name" value="TPR_SYO1"/>
    <property type="match status" value="1"/>
</dbReference>